<dbReference type="AlphaFoldDB" id="A0A6I4TR62"/>
<protein>
    <submittedName>
        <fullName evidence="2">Uncharacterized protein</fullName>
    </submittedName>
</protein>
<keyword evidence="1" id="KW-1133">Transmembrane helix</keyword>
<gene>
    <name evidence="2" type="ORF">GRI97_02200</name>
</gene>
<keyword evidence="1" id="KW-0812">Transmembrane</keyword>
<keyword evidence="3" id="KW-1185">Reference proteome</keyword>
<dbReference type="Gene3D" id="2.60.120.180">
    <property type="match status" value="1"/>
</dbReference>
<dbReference type="InterPro" id="IPR013320">
    <property type="entry name" value="ConA-like_dom_sf"/>
</dbReference>
<comment type="caution">
    <text evidence="2">The sequence shown here is derived from an EMBL/GenBank/DDBJ whole genome shotgun (WGS) entry which is preliminary data.</text>
</comment>
<dbReference type="EMBL" id="WTYJ01000001">
    <property type="protein sequence ID" value="MXO97799.1"/>
    <property type="molecule type" value="Genomic_DNA"/>
</dbReference>
<dbReference type="SUPFAM" id="SSF49899">
    <property type="entry name" value="Concanavalin A-like lectins/glucanases"/>
    <property type="match status" value="1"/>
</dbReference>
<evidence type="ECO:0000256" key="1">
    <source>
        <dbReference type="SAM" id="Phobius"/>
    </source>
</evidence>
<accession>A0A6I4TR62</accession>
<sequence length="275" mass="31105">MKRLRRPIILWPLVAVFVLVAAISAFVAIVGHVPSDGRVKLKSQRTYTQGNYYAFVQPWGVENSRLMRPWGSVADTVSVDMKAFPGNTSLYWRWPPFTPRNGVGVWGYNHIGFGNYDDGRPEQPIPARQVKDISALAITYDWDGSFRFGEATLLTEFFLRSDPEDAESKGLEVGWFLHVSDRTKKFVDTGKQIGTYTDPDGNAWQVALNEEFCTFSLVGGKDSHKGRIDMLHATRWLMEKGLVKGDEWFTGVAIGTEPISGIGHVDLRDWRVEYR</sequence>
<dbReference type="RefSeq" id="WP_161389494.1">
    <property type="nucleotide sequence ID" value="NZ_JBHSCP010000001.1"/>
</dbReference>
<keyword evidence="1" id="KW-0472">Membrane</keyword>
<organism evidence="2 3">
    <name type="scientific">Croceibacterium xixiisoli</name>
    <dbReference type="NCBI Taxonomy" id="1476466"/>
    <lineage>
        <taxon>Bacteria</taxon>
        <taxon>Pseudomonadati</taxon>
        <taxon>Pseudomonadota</taxon>
        <taxon>Alphaproteobacteria</taxon>
        <taxon>Sphingomonadales</taxon>
        <taxon>Erythrobacteraceae</taxon>
        <taxon>Croceibacterium</taxon>
    </lineage>
</organism>
<proteinExistence type="predicted"/>
<name>A0A6I4TR62_9SPHN</name>
<dbReference type="InterPro" id="IPR013319">
    <property type="entry name" value="GH11/12"/>
</dbReference>
<dbReference type="GO" id="GO:0004553">
    <property type="term" value="F:hydrolase activity, hydrolyzing O-glycosyl compounds"/>
    <property type="evidence" value="ECO:0007669"/>
    <property type="project" value="InterPro"/>
</dbReference>
<feature type="transmembrane region" description="Helical" evidence="1">
    <location>
        <begin position="9"/>
        <end position="33"/>
    </location>
</feature>
<reference evidence="2 3" key="1">
    <citation type="submission" date="2019-12" db="EMBL/GenBank/DDBJ databases">
        <title>Genomic-based taxomic classification of the family Erythrobacteraceae.</title>
        <authorList>
            <person name="Xu L."/>
        </authorList>
    </citation>
    <scope>NUCLEOTIDE SEQUENCE [LARGE SCALE GENOMIC DNA]</scope>
    <source>
        <strain evidence="2 3">S36</strain>
    </source>
</reference>
<dbReference type="Proteomes" id="UP000469430">
    <property type="component" value="Unassembled WGS sequence"/>
</dbReference>
<dbReference type="OrthoDB" id="8435598at2"/>
<evidence type="ECO:0000313" key="2">
    <source>
        <dbReference type="EMBL" id="MXO97799.1"/>
    </source>
</evidence>
<evidence type="ECO:0000313" key="3">
    <source>
        <dbReference type="Proteomes" id="UP000469430"/>
    </source>
</evidence>